<reference evidence="1 2" key="1">
    <citation type="submission" date="2015-11" db="EMBL/GenBank/DDBJ databases">
        <authorList>
            <person name="Sahl J."/>
            <person name="Wagner D."/>
            <person name="Keim P."/>
        </authorList>
    </citation>
    <scope>NUCLEOTIDE SEQUENCE [LARGE SCALE GENOMIC DNA]</scope>
    <source>
        <strain evidence="1 2">BDU18</strain>
    </source>
</reference>
<dbReference type="EMBL" id="LNJQ01000001">
    <property type="protein sequence ID" value="KWZ42676.1"/>
    <property type="molecule type" value="Genomic_DNA"/>
</dbReference>
<name>A0ABR5TCF5_9BURK</name>
<keyword evidence="2" id="KW-1185">Reference proteome</keyword>
<proteinExistence type="predicted"/>
<sequence length="78" mass="8871">MRDVAERSRVPAQFALVGLCDNALAAYVRHLATRTSTHRAAGRTSRSRLILEFLFLLDRFQIGTYYLLETMSARDGRP</sequence>
<gene>
    <name evidence="1" type="ORF">WS72_07200</name>
</gene>
<organism evidence="1 2">
    <name type="scientific">Burkholderia savannae</name>
    <dbReference type="NCBI Taxonomy" id="1637837"/>
    <lineage>
        <taxon>Bacteria</taxon>
        <taxon>Pseudomonadati</taxon>
        <taxon>Pseudomonadota</taxon>
        <taxon>Betaproteobacteria</taxon>
        <taxon>Burkholderiales</taxon>
        <taxon>Burkholderiaceae</taxon>
        <taxon>Burkholderia</taxon>
        <taxon>pseudomallei group</taxon>
    </lineage>
</organism>
<evidence type="ECO:0000313" key="1">
    <source>
        <dbReference type="EMBL" id="KWZ42676.1"/>
    </source>
</evidence>
<evidence type="ECO:0000313" key="2">
    <source>
        <dbReference type="Proteomes" id="UP000070255"/>
    </source>
</evidence>
<comment type="caution">
    <text evidence="1">The sequence shown here is derived from an EMBL/GenBank/DDBJ whole genome shotgun (WGS) entry which is preliminary data.</text>
</comment>
<protein>
    <submittedName>
        <fullName evidence="1">Uncharacterized protein</fullName>
    </submittedName>
</protein>
<dbReference type="Proteomes" id="UP000070255">
    <property type="component" value="Unassembled WGS sequence"/>
</dbReference>
<accession>A0ABR5TCF5</accession>